<dbReference type="InterPro" id="IPR056814">
    <property type="entry name" value="GIPC1-3_GH1"/>
</dbReference>
<evidence type="ECO:0000313" key="5">
    <source>
        <dbReference type="Proteomes" id="UP000324632"/>
    </source>
</evidence>
<dbReference type="Pfam" id="PF00595">
    <property type="entry name" value="PDZ"/>
    <property type="match status" value="1"/>
</dbReference>
<feature type="compositionally biased region" description="Pro residues" evidence="2">
    <location>
        <begin position="159"/>
        <end position="177"/>
    </location>
</feature>
<dbReference type="CDD" id="cd21180">
    <property type="entry name" value="GH2_GIPC"/>
    <property type="match status" value="1"/>
</dbReference>
<proteinExistence type="inferred from homology"/>
<comment type="caution">
    <text evidence="4">The sequence shown here is derived from an EMBL/GenBank/DDBJ whole genome shotgun (WGS) entry which is preliminary data.</text>
</comment>
<dbReference type="Proteomes" id="UP000324632">
    <property type="component" value="Chromosome 14"/>
</dbReference>
<feature type="region of interest" description="Disordered" evidence="2">
    <location>
        <begin position="121"/>
        <end position="177"/>
    </location>
</feature>
<accession>A0A5A9NQE8</accession>
<protein>
    <submittedName>
        <fullName evidence="4">PDZ domain-containing protein GIPC3</fullName>
    </submittedName>
</protein>
<organism evidence="4 5">
    <name type="scientific">Triplophysa tibetana</name>
    <dbReference type="NCBI Taxonomy" id="1572043"/>
    <lineage>
        <taxon>Eukaryota</taxon>
        <taxon>Metazoa</taxon>
        <taxon>Chordata</taxon>
        <taxon>Craniata</taxon>
        <taxon>Vertebrata</taxon>
        <taxon>Euteleostomi</taxon>
        <taxon>Actinopterygii</taxon>
        <taxon>Neopterygii</taxon>
        <taxon>Teleostei</taxon>
        <taxon>Ostariophysi</taxon>
        <taxon>Cypriniformes</taxon>
        <taxon>Nemacheilidae</taxon>
        <taxon>Triplophysa</taxon>
    </lineage>
</organism>
<dbReference type="PANTHER" id="PTHR12259:SF2">
    <property type="entry name" value="PDZ DOMAIN-CONTAINING PROTEIN GIPC3"/>
    <property type="match status" value="1"/>
</dbReference>
<name>A0A5A9NQE8_9TELE</name>
<dbReference type="Pfam" id="PF25082">
    <property type="entry name" value="GIPC1_GH2"/>
    <property type="match status" value="1"/>
</dbReference>
<feature type="compositionally biased region" description="Basic and acidic residues" evidence="2">
    <location>
        <begin position="121"/>
        <end position="130"/>
    </location>
</feature>
<dbReference type="InterPro" id="IPR036034">
    <property type="entry name" value="PDZ_sf"/>
</dbReference>
<dbReference type="InterPro" id="IPR055349">
    <property type="entry name" value="GH2_GIPC"/>
</dbReference>
<feature type="domain" description="PDZ" evidence="3">
    <location>
        <begin position="255"/>
        <end position="335"/>
    </location>
</feature>
<dbReference type="AlphaFoldDB" id="A0A5A9NQE8"/>
<dbReference type="Gene3D" id="2.30.42.10">
    <property type="match status" value="1"/>
</dbReference>
<evidence type="ECO:0000256" key="2">
    <source>
        <dbReference type="SAM" id="MobiDB-lite"/>
    </source>
</evidence>
<dbReference type="PROSITE" id="PS50106">
    <property type="entry name" value="PDZ"/>
    <property type="match status" value="1"/>
</dbReference>
<dbReference type="CDD" id="cd23079">
    <property type="entry name" value="PDZ_GIPC3"/>
    <property type="match status" value="1"/>
</dbReference>
<evidence type="ECO:0000256" key="1">
    <source>
        <dbReference type="ARBA" id="ARBA00009011"/>
    </source>
</evidence>
<reference evidence="4 5" key="1">
    <citation type="journal article" date="2019" name="Mol. Ecol. Resour.">
        <title>Chromosome-level genome assembly of Triplophysa tibetana, a fish adapted to the harsh high-altitude environment of the Tibetan Plateau.</title>
        <authorList>
            <person name="Yang X."/>
            <person name="Liu H."/>
            <person name="Ma Z."/>
            <person name="Zou Y."/>
            <person name="Zou M."/>
            <person name="Mao Y."/>
            <person name="Li X."/>
            <person name="Wang H."/>
            <person name="Chen T."/>
            <person name="Wang W."/>
            <person name="Yang R."/>
        </authorList>
    </citation>
    <scope>NUCLEOTIDE SEQUENCE [LARGE SCALE GENOMIC DNA]</scope>
    <source>
        <strain evidence="4">TTIB1903HZAU</strain>
        <tissue evidence="4">Muscle</tissue>
    </source>
</reference>
<comment type="similarity">
    <text evidence="1">Belongs to the GIPC family.</text>
</comment>
<dbReference type="SMART" id="SM00228">
    <property type="entry name" value="PDZ"/>
    <property type="match status" value="1"/>
</dbReference>
<keyword evidence="5" id="KW-1185">Reference proteome</keyword>
<dbReference type="InterPro" id="IPR017379">
    <property type="entry name" value="GIPC1/2/3"/>
</dbReference>
<dbReference type="SUPFAM" id="SSF50156">
    <property type="entry name" value="PDZ domain-like"/>
    <property type="match status" value="1"/>
</dbReference>
<dbReference type="InterPro" id="IPR001478">
    <property type="entry name" value="PDZ"/>
</dbReference>
<dbReference type="Pfam" id="PF25083">
    <property type="entry name" value="GIPC1_GH1"/>
    <property type="match status" value="1"/>
</dbReference>
<sequence length="454" mass="49514">MTRIRPYVRKTWGGPSVEAVGKYGVGGGDDNADQITKMDRRGAVPATRQTSDGQTVPGIRLQVSSVTHTISSSGGFGFPPSSAQNRSAVERCPATLIFNLTQHTNLQVAAYASVFNMQQESEKTTCDREPMPNGEAMSPDVQDSKGSVGDEDDQVVAPSAPPLPQEDPPSGHPPCPRPKLVFHTQLAHGSPTARIHGFTNVRELYAKIAEVFNISASEILFCTLNSHKVDMQKLLGGQIGLEDFIFAHVRGEAKEVEVIKTEDALGLTITDNGAGYAFIKRIKEGSTIDRIKPVCVGDHIEAINDQSIVGCRHYEVAKMLKEQPRGIPFTLRLVEPKKAFDMIGQRTRAPKSSEGKMVTGKETLRLRSKGGATVQEMPNELEDTVIRKVDELLESYMGIRDEELATTIVEAGKDKKNANDFAEALDSVLGDFGFPDVFLIDVWGALGDVKNRRI</sequence>
<dbReference type="FunFam" id="2.30.42.10:FF:000097">
    <property type="entry name" value="PDZ domain-containing protein GIPC1 isoform 1"/>
    <property type="match status" value="1"/>
</dbReference>
<evidence type="ECO:0000259" key="3">
    <source>
        <dbReference type="PROSITE" id="PS50106"/>
    </source>
</evidence>
<evidence type="ECO:0000313" key="4">
    <source>
        <dbReference type="EMBL" id="KAA0711940.1"/>
    </source>
</evidence>
<dbReference type="PANTHER" id="PTHR12259">
    <property type="entry name" value="RGS-GAIP INTERACTING PROTEIN GIPC"/>
    <property type="match status" value="1"/>
</dbReference>
<gene>
    <name evidence="4" type="ORF">E1301_Tti013542</name>
</gene>
<dbReference type="EMBL" id="SOYY01000014">
    <property type="protein sequence ID" value="KAA0711940.1"/>
    <property type="molecule type" value="Genomic_DNA"/>
</dbReference>